<keyword evidence="4" id="KW-1185">Reference proteome</keyword>
<feature type="transmembrane region" description="Helical" evidence="2">
    <location>
        <begin position="614"/>
        <end position="634"/>
    </location>
</feature>
<keyword evidence="2" id="KW-1133">Transmembrane helix</keyword>
<feature type="transmembrane region" description="Helical" evidence="2">
    <location>
        <begin position="646"/>
        <end position="666"/>
    </location>
</feature>
<proteinExistence type="predicted"/>
<keyword evidence="2" id="KW-0812">Transmembrane</keyword>
<dbReference type="Gene3D" id="1.25.40.10">
    <property type="entry name" value="Tetratricopeptide repeat domain"/>
    <property type="match status" value="2"/>
</dbReference>
<feature type="compositionally biased region" description="Low complexity" evidence="1">
    <location>
        <begin position="671"/>
        <end position="685"/>
    </location>
</feature>
<dbReference type="Proteomes" id="UP001549320">
    <property type="component" value="Unassembled WGS sequence"/>
</dbReference>
<name>A0ABV2QH61_9BURK</name>
<evidence type="ECO:0000256" key="2">
    <source>
        <dbReference type="SAM" id="Phobius"/>
    </source>
</evidence>
<dbReference type="RefSeq" id="WP_354449272.1">
    <property type="nucleotide sequence ID" value="NZ_JBEPSH010000017.1"/>
</dbReference>
<protein>
    <submittedName>
        <fullName evidence="3">TPR repeat protein</fullName>
    </submittedName>
</protein>
<dbReference type="InterPro" id="IPR011990">
    <property type="entry name" value="TPR-like_helical_dom_sf"/>
</dbReference>
<evidence type="ECO:0000313" key="4">
    <source>
        <dbReference type="Proteomes" id="UP001549320"/>
    </source>
</evidence>
<feature type="region of interest" description="Disordered" evidence="1">
    <location>
        <begin position="670"/>
        <end position="712"/>
    </location>
</feature>
<dbReference type="Pfam" id="PF08238">
    <property type="entry name" value="Sel1"/>
    <property type="match status" value="3"/>
</dbReference>
<gene>
    <name evidence="3" type="ORF">ABIE13_005522</name>
</gene>
<dbReference type="SUPFAM" id="SSF48452">
    <property type="entry name" value="TPR-like"/>
    <property type="match status" value="1"/>
</dbReference>
<dbReference type="EMBL" id="JBEPSH010000017">
    <property type="protein sequence ID" value="MET4580381.1"/>
    <property type="molecule type" value="Genomic_DNA"/>
</dbReference>
<sequence>MTFYLQTARSYLLSHQFNTCETWLLGLHNEYLRDPDSEAETAAMAAGASALRSMDEATEQWLRKSPGSYAALMMRGQYLWARGRLARGTSSANQVSQAQWALIHESFGEACLLFHRAALTVKNPGLALSMIGRMVWIAGESVAKGLHFPNGQDWFGYGLSVDPASYALHAARLQSLRPEWGGSIEAMEKYVAAPERASLTPYGQQRIARLTKSVLGFYRAMFRGEREAGRRLIDEAIAAVPQDPLAYYWRVLVDRCDGRHQDAIQYSEKALALDPEYTDILWEGTQARWAQDKNDPLILPQLKRLVALGHEDAFLSLGDYLNTVLDEAGPAYDAWKKGADEGLALCALRLAEVAYGQGRGVKQDGDQTLFWFLRSYQLGWHGAVANAYWWVVQGRAPGYSLLKLAPTLIEAANVHDEPFSHGRLADAIEDQGLRYNESGKVWITQVPLADDPQGIQLYLDHLTTAAENSHAYSQVKLAQLYRQGKMVGKSFEEAEGWLQQAIEDGEGPVAANAKRLLAEMIQAGETKDSGSEEQVQAFQLLEEALEEAGDEDVAGRWALVGLARAYDRGLGVKKDRDTALKLAARAEKLGVSLPDELKHLSFKSNHSESIGRSLLMHVIFGPIALLWAFLVGLFGKRFLGKVIKWVLLAALLLFLLFFSIGAYQAWKNPKARSTPASTTPPVTSEATDEKPSLLDRVKKNAEKRKAQEAGNP</sequence>
<evidence type="ECO:0000313" key="3">
    <source>
        <dbReference type="EMBL" id="MET4580381.1"/>
    </source>
</evidence>
<organism evidence="3 4">
    <name type="scientific">Ottowia thiooxydans</name>
    <dbReference type="NCBI Taxonomy" id="219182"/>
    <lineage>
        <taxon>Bacteria</taxon>
        <taxon>Pseudomonadati</taxon>
        <taxon>Pseudomonadota</taxon>
        <taxon>Betaproteobacteria</taxon>
        <taxon>Burkholderiales</taxon>
        <taxon>Comamonadaceae</taxon>
        <taxon>Ottowia</taxon>
    </lineage>
</organism>
<evidence type="ECO:0000256" key="1">
    <source>
        <dbReference type="SAM" id="MobiDB-lite"/>
    </source>
</evidence>
<dbReference type="PANTHER" id="PTHR11102">
    <property type="entry name" value="SEL-1-LIKE PROTEIN"/>
    <property type="match status" value="1"/>
</dbReference>
<dbReference type="InterPro" id="IPR050767">
    <property type="entry name" value="Sel1_AlgK"/>
</dbReference>
<reference evidence="3 4" key="1">
    <citation type="submission" date="2024-06" db="EMBL/GenBank/DDBJ databases">
        <title>Sorghum-associated microbial communities from plants grown in Nebraska, USA.</title>
        <authorList>
            <person name="Schachtman D."/>
        </authorList>
    </citation>
    <scope>NUCLEOTIDE SEQUENCE [LARGE SCALE GENOMIC DNA]</scope>
    <source>
        <strain evidence="3 4">2709</strain>
    </source>
</reference>
<dbReference type="SUPFAM" id="SSF81901">
    <property type="entry name" value="HCP-like"/>
    <property type="match status" value="2"/>
</dbReference>
<dbReference type="SMART" id="SM00671">
    <property type="entry name" value="SEL1"/>
    <property type="match status" value="3"/>
</dbReference>
<accession>A0ABV2QH61</accession>
<dbReference type="InterPro" id="IPR006597">
    <property type="entry name" value="Sel1-like"/>
</dbReference>
<dbReference type="PANTHER" id="PTHR11102:SF160">
    <property type="entry name" value="ERAD-ASSOCIATED E3 UBIQUITIN-PROTEIN LIGASE COMPONENT HRD3"/>
    <property type="match status" value="1"/>
</dbReference>
<feature type="compositionally biased region" description="Basic and acidic residues" evidence="1">
    <location>
        <begin position="687"/>
        <end position="712"/>
    </location>
</feature>
<keyword evidence="2" id="KW-0472">Membrane</keyword>
<comment type="caution">
    <text evidence="3">The sequence shown here is derived from an EMBL/GenBank/DDBJ whole genome shotgun (WGS) entry which is preliminary data.</text>
</comment>